<dbReference type="PANTHER" id="PTHR37820">
    <property type="entry name" value="CELL DIVISION PROTEIN DIVIB"/>
    <property type="match status" value="1"/>
</dbReference>
<proteinExistence type="predicted"/>
<feature type="transmembrane region" description="Helical" evidence="9">
    <location>
        <begin position="87"/>
        <end position="111"/>
    </location>
</feature>
<dbReference type="GO" id="GO:0051301">
    <property type="term" value="P:cell division"/>
    <property type="evidence" value="ECO:0007669"/>
    <property type="project" value="UniProtKB-KW"/>
</dbReference>
<keyword evidence="6 9" id="KW-0472">Membrane</keyword>
<evidence type="ECO:0000256" key="9">
    <source>
        <dbReference type="SAM" id="Phobius"/>
    </source>
</evidence>
<evidence type="ECO:0000256" key="3">
    <source>
        <dbReference type="ARBA" id="ARBA00022618"/>
    </source>
</evidence>
<comment type="subcellular location">
    <subcellularLocation>
        <location evidence="1">Membrane</location>
    </subcellularLocation>
</comment>
<evidence type="ECO:0000256" key="7">
    <source>
        <dbReference type="ARBA" id="ARBA00023306"/>
    </source>
</evidence>
<dbReference type="PANTHER" id="PTHR37820:SF1">
    <property type="entry name" value="CELL DIVISION PROTEIN FTSQ"/>
    <property type="match status" value="1"/>
</dbReference>
<evidence type="ECO:0000256" key="6">
    <source>
        <dbReference type="ARBA" id="ARBA00023136"/>
    </source>
</evidence>
<keyword evidence="3 11" id="KW-0132">Cell division</keyword>
<keyword evidence="5 9" id="KW-1133">Transmembrane helix</keyword>
<dbReference type="InterPro" id="IPR013685">
    <property type="entry name" value="POTRA_FtsQ_type"/>
</dbReference>
<feature type="domain" description="POTRA" evidence="10">
    <location>
        <begin position="111"/>
        <end position="180"/>
    </location>
</feature>
<gene>
    <name evidence="11" type="ORF">SAMN02745114_00479</name>
</gene>
<keyword evidence="7" id="KW-0131">Cell cycle</keyword>
<dbReference type="GO" id="GO:0005886">
    <property type="term" value="C:plasma membrane"/>
    <property type="evidence" value="ECO:0007669"/>
    <property type="project" value="TreeGrafter"/>
</dbReference>
<name>A0A1T4KHY8_9FIRM</name>
<sequence>MKKNSKPKNQNNDAMKPLNDELGFFDLEPPKIYREGQTRSTPSRQQSPQSKPSKKRKQASPQRRTAQKSEQGGNVKKKRRLKKKFRIAFTAIGLVLLIAIVITILSFTVFFKIDTIKVNGAKKYTPQQITAVLPIEKEKNLFTIDKNGATEKLEENLPYIYSVEITRKLPSTIIVNVTEPEYVYYVKNSNNTYTYFDNNFKILEANVKSAPKKGIEVKKTAFENAVPGKVAELTNKELVDDLQSIMQTVNDLKLKKITAIYSESLVSNYIVYDNRITIKLGETNGIKDKIFTALTAIEKLNDSNPDAEGTLTATNDKQIYFTEKK</sequence>
<dbReference type="STRING" id="290054.SAMN02745114_00479"/>
<dbReference type="InterPro" id="IPR050487">
    <property type="entry name" value="FtsQ_DivIB"/>
</dbReference>
<protein>
    <submittedName>
        <fullName evidence="11">Cell division septal protein FtsQ</fullName>
    </submittedName>
</protein>
<reference evidence="11 12" key="1">
    <citation type="submission" date="2017-02" db="EMBL/GenBank/DDBJ databases">
        <authorList>
            <person name="Peterson S.W."/>
        </authorList>
    </citation>
    <scope>NUCLEOTIDE SEQUENCE [LARGE SCALE GENOMIC DNA]</scope>
    <source>
        <strain evidence="11 12">ATCC 51222</strain>
    </source>
</reference>
<evidence type="ECO:0000313" key="12">
    <source>
        <dbReference type="Proteomes" id="UP000190657"/>
    </source>
</evidence>
<keyword evidence="12" id="KW-1185">Reference proteome</keyword>
<feature type="region of interest" description="Disordered" evidence="8">
    <location>
        <begin position="1"/>
        <end position="77"/>
    </location>
</feature>
<evidence type="ECO:0000256" key="5">
    <source>
        <dbReference type="ARBA" id="ARBA00022989"/>
    </source>
</evidence>
<dbReference type="Gene3D" id="3.10.20.310">
    <property type="entry name" value="membrane protein fhac"/>
    <property type="match status" value="1"/>
</dbReference>
<feature type="compositionally biased region" description="Basic and acidic residues" evidence="8">
    <location>
        <begin position="28"/>
        <end position="37"/>
    </location>
</feature>
<dbReference type="Pfam" id="PF08478">
    <property type="entry name" value="POTRA_1"/>
    <property type="match status" value="1"/>
</dbReference>
<evidence type="ECO:0000256" key="1">
    <source>
        <dbReference type="ARBA" id="ARBA00004370"/>
    </source>
</evidence>
<evidence type="ECO:0000259" key="10">
    <source>
        <dbReference type="PROSITE" id="PS51779"/>
    </source>
</evidence>
<dbReference type="InterPro" id="IPR034746">
    <property type="entry name" value="POTRA"/>
</dbReference>
<evidence type="ECO:0000256" key="8">
    <source>
        <dbReference type="SAM" id="MobiDB-lite"/>
    </source>
</evidence>
<keyword evidence="4 9" id="KW-0812">Transmembrane</keyword>
<keyword evidence="2" id="KW-1003">Cell membrane</keyword>
<dbReference type="Proteomes" id="UP000190657">
    <property type="component" value="Unassembled WGS sequence"/>
</dbReference>
<dbReference type="PROSITE" id="PS51779">
    <property type="entry name" value="POTRA"/>
    <property type="match status" value="1"/>
</dbReference>
<dbReference type="AlphaFoldDB" id="A0A1T4KHY8"/>
<evidence type="ECO:0000256" key="2">
    <source>
        <dbReference type="ARBA" id="ARBA00022475"/>
    </source>
</evidence>
<dbReference type="EMBL" id="FUWW01000004">
    <property type="protein sequence ID" value="SJZ41986.1"/>
    <property type="molecule type" value="Genomic_DNA"/>
</dbReference>
<evidence type="ECO:0000256" key="4">
    <source>
        <dbReference type="ARBA" id="ARBA00022692"/>
    </source>
</evidence>
<evidence type="ECO:0000313" key="11">
    <source>
        <dbReference type="EMBL" id="SJZ41986.1"/>
    </source>
</evidence>
<organism evidence="11 12">
    <name type="scientific">Eubacterium coprostanoligenes</name>
    <dbReference type="NCBI Taxonomy" id="290054"/>
    <lineage>
        <taxon>Bacteria</taxon>
        <taxon>Bacillati</taxon>
        <taxon>Bacillota</taxon>
        <taxon>Clostridia</taxon>
        <taxon>Eubacteriales</taxon>
        <taxon>Eubacteriaceae</taxon>
        <taxon>Eubacterium</taxon>
    </lineage>
</organism>
<accession>A0A1T4KHY8</accession>
<feature type="compositionally biased region" description="Low complexity" evidence="8">
    <location>
        <begin position="38"/>
        <end position="51"/>
    </location>
</feature>